<evidence type="ECO:0000256" key="2">
    <source>
        <dbReference type="ARBA" id="ARBA00022723"/>
    </source>
</evidence>
<sequence>MAQDIKCLIPSFSASNHAIGCMAHTIHLAACDYLNALAQSGPLPSKQEAGGNNSTPMAISNLFDEADGQNTWYNSIIDCLSKLASYIWQSPQRHKEFICTVNLIYEQGQTTKATTLLRNACTHWNSTYDMFEQSLSLQDACIRFCSTDNMQAYCLTQLKWEKVSVMVNCLKSLYEAIHIICGSAFPTVNEMLPLYILLIKQIQHVQYFHIL</sequence>
<proteinExistence type="predicted"/>
<keyword evidence="7" id="KW-1185">Reference proteome</keyword>
<evidence type="ECO:0000313" key="6">
    <source>
        <dbReference type="EMBL" id="MBW0469540.1"/>
    </source>
</evidence>
<evidence type="ECO:0000256" key="5">
    <source>
        <dbReference type="ARBA" id="ARBA00023242"/>
    </source>
</evidence>
<gene>
    <name evidence="6" type="ORF">O181_009255</name>
</gene>
<evidence type="ECO:0000313" key="7">
    <source>
        <dbReference type="Proteomes" id="UP000765509"/>
    </source>
</evidence>
<dbReference type="GO" id="GO:0008270">
    <property type="term" value="F:zinc ion binding"/>
    <property type="evidence" value="ECO:0007669"/>
    <property type="project" value="UniProtKB-KW"/>
</dbReference>
<evidence type="ECO:0000256" key="3">
    <source>
        <dbReference type="ARBA" id="ARBA00022771"/>
    </source>
</evidence>
<evidence type="ECO:0000256" key="4">
    <source>
        <dbReference type="ARBA" id="ARBA00022833"/>
    </source>
</evidence>
<keyword evidence="5" id="KW-0539">Nucleus</keyword>
<dbReference type="PANTHER" id="PTHR46481">
    <property type="entry name" value="ZINC FINGER BED DOMAIN-CONTAINING PROTEIN 4"/>
    <property type="match status" value="1"/>
</dbReference>
<dbReference type="Proteomes" id="UP000765509">
    <property type="component" value="Unassembled WGS sequence"/>
</dbReference>
<dbReference type="InterPro" id="IPR012337">
    <property type="entry name" value="RNaseH-like_sf"/>
</dbReference>
<dbReference type="InterPro" id="IPR052035">
    <property type="entry name" value="ZnF_BED_domain_contain"/>
</dbReference>
<name>A0A9Q3GJQ6_9BASI</name>
<reference evidence="6" key="1">
    <citation type="submission" date="2021-03" db="EMBL/GenBank/DDBJ databases">
        <title>Draft genome sequence of rust myrtle Austropuccinia psidii MF-1, a brazilian biotype.</title>
        <authorList>
            <person name="Quecine M.C."/>
            <person name="Pachon D.M.R."/>
            <person name="Bonatelli M.L."/>
            <person name="Correr F.H."/>
            <person name="Franceschini L.M."/>
            <person name="Leite T.F."/>
            <person name="Margarido G.R.A."/>
            <person name="Almeida C.A."/>
            <person name="Ferrarezi J.A."/>
            <person name="Labate C.A."/>
        </authorList>
    </citation>
    <scope>NUCLEOTIDE SEQUENCE</scope>
    <source>
        <strain evidence="6">MF-1</strain>
    </source>
</reference>
<dbReference type="EMBL" id="AVOT02002217">
    <property type="protein sequence ID" value="MBW0469540.1"/>
    <property type="molecule type" value="Genomic_DNA"/>
</dbReference>
<keyword evidence="2" id="KW-0479">Metal-binding</keyword>
<evidence type="ECO:0000256" key="1">
    <source>
        <dbReference type="ARBA" id="ARBA00004123"/>
    </source>
</evidence>
<dbReference type="OrthoDB" id="2433088at2759"/>
<keyword evidence="3" id="KW-0863">Zinc-finger</keyword>
<organism evidence="6 7">
    <name type="scientific">Austropuccinia psidii MF-1</name>
    <dbReference type="NCBI Taxonomy" id="1389203"/>
    <lineage>
        <taxon>Eukaryota</taxon>
        <taxon>Fungi</taxon>
        <taxon>Dikarya</taxon>
        <taxon>Basidiomycota</taxon>
        <taxon>Pucciniomycotina</taxon>
        <taxon>Pucciniomycetes</taxon>
        <taxon>Pucciniales</taxon>
        <taxon>Sphaerophragmiaceae</taxon>
        <taxon>Austropuccinia</taxon>
    </lineage>
</organism>
<dbReference type="SUPFAM" id="SSF53098">
    <property type="entry name" value="Ribonuclease H-like"/>
    <property type="match status" value="1"/>
</dbReference>
<protein>
    <submittedName>
        <fullName evidence="6">Uncharacterized protein</fullName>
    </submittedName>
</protein>
<dbReference type="GO" id="GO:0005634">
    <property type="term" value="C:nucleus"/>
    <property type="evidence" value="ECO:0007669"/>
    <property type="project" value="UniProtKB-SubCell"/>
</dbReference>
<keyword evidence="4" id="KW-0862">Zinc</keyword>
<accession>A0A9Q3GJQ6</accession>
<comment type="subcellular location">
    <subcellularLocation>
        <location evidence="1">Nucleus</location>
    </subcellularLocation>
</comment>
<dbReference type="AlphaFoldDB" id="A0A9Q3GJQ6"/>
<dbReference type="PANTHER" id="PTHR46481:SF10">
    <property type="entry name" value="ZINC FINGER BED DOMAIN-CONTAINING PROTEIN 39"/>
    <property type="match status" value="1"/>
</dbReference>
<comment type="caution">
    <text evidence="6">The sequence shown here is derived from an EMBL/GenBank/DDBJ whole genome shotgun (WGS) entry which is preliminary data.</text>
</comment>